<dbReference type="OMA" id="LAPACEC"/>
<dbReference type="InterPro" id="IPR003591">
    <property type="entry name" value="Leu-rich_rpt_typical-subtyp"/>
</dbReference>
<evidence type="ECO:0000256" key="6">
    <source>
        <dbReference type="ARBA" id="ARBA00022989"/>
    </source>
</evidence>
<accession>A7RJD4</accession>
<evidence type="ECO:0000313" key="14">
    <source>
        <dbReference type="Proteomes" id="UP000001593"/>
    </source>
</evidence>
<keyword evidence="10" id="KW-0807">Transducer</keyword>
<evidence type="ECO:0000259" key="12">
    <source>
        <dbReference type="PROSITE" id="PS50262"/>
    </source>
</evidence>
<dbReference type="SMART" id="SM00369">
    <property type="entry name" value="LRR_TYP"/>
    <property type="match status" value="3"/>
</dbReference>
<dbReference type="InterPro" id="IPR001611">
    <property type="entry name" value="Leu-rich_rpt"/>
</dbReference>
<dbReference type="FunFam" id="3.80.10.10:FF:001478">
    <property type="entry name" value="Predicted protein"/>
    <property type="match status" value="1"/>
</dbReference>
<organism evidence="13 14">
    <name type="scientific">Nematostella vectensis</name>
    <name type="common">Starlet sea anemone</name>
    <dbReference type="NCBI Taxonomy" id="45351"/>
    <lineage>
        <taxon>Eukaryota</taxon>
        <taxon>Metazoa</taxon>
        <taxon>Cnidaria</taxon>
        <taxon>Anthozoa</taxon>
        <taxon>Hexacorallia</taxon>
        <taxon>Actiniaria</taxon>
        <taxon>Edwardsiidae</taxon>
        <taxon>Nematostella</taxon>
    </lineage>
</organism>
<keyword evidence="2" id="KW-1003">Cell membrane</keyword>
<dbReference type="PANTHER" id="PTHR24372:SF77">
    <property type="entry name" value="G-PROTEIN COUPLED RECEPTORS FAMILY 1 PROFILE DOMAIN-CONTAINING PROTEIN"/>
    <property type="match status" value="1"/>
</dbReference>
<dbReference type="PROSITE" id="PS51450">
    <property type="entry name" value="LRR"/>
    <property type="match status" value="1"/>
</dbReference>
<sequence length="535" mass="59747">MTSQVCLAPACECSLDTNGLLMAACKVQHLGDIRANILHPRNVSSLVLHVVAGFTVPSNGLQMFTNLINLTLENNSISAIAPHAFKGLDNLQSLNLRHNNISLWEGNISRDLPSLEILELDGNPVWKPTNNVLELGSLKEIRGLAWSEACGAGCNLVKNLTDPKIAQYAKGHFDQYVVWHCRGFEFTVSETTRTFARYNFLPTCFDTNIKCYSSEVVKVPRHRCWDTDNKFLYVEYFIGIAVIILNFNVVVITSTTPLLRNNIAMLLVSNLAISDCVIGVYSICVTAARQSASYQVYVTFLDRLCSVLGFMWVLGQFETIQTSLLLTMERYATIVFAMRPRFKPTQRVALTAAGISWCIAICGAILPLAGIGSYVTNTYCVPIQPSQSVPSTYAYSVGVALYGILLYAITIPLYIHIFLFVSKTSHQAGVKRDGKIARRIALLVVSNMVFFITPIIICLLWLLTDIFKKDISVEGRNVLVGVFPTFCFTFNSFLNPLLYAYRNSRFKIVLKQKMRRVFQKNVVMDISLRSTSKAT</sequence>
<evidence type="ECO:0000256" key="4">
    <source>
        <dbReference type="ARBA" id="ARBA00022692"/>
    </source>
</evidence>
<dbReference type="InParanoid" id="A7RJD4"/>
<keyword evidence="4 11" id="KW-0812">Transmembrane</keyword>
<keyword evidence="5" id="KW-0677">Repeat</keyword>
<feature type="transmembrane region" description="Helical" evidence="11">
    <location>
        <begin position="478"/>
        <end position="501"/>
    </location>
</feature>
<dbReference type="FunFam" id="1.20.1070.10:FF:000731">
    <property type="entry name" value="Predicted protein"/>
    <property type="match status" value="1"/>
</dbReference>
<evidence type="ECO:0000313" key="13">
    <source>
        <dbReference type="EMBL" id="EDO48245.1"/>
    </source>
</evidence>
<dbReference type="eggNOG" id="KOG2087">
    <property type="taxonomic scope" value="Eukaryota"/>
</dbReference>
<protein>
    <recommendedName>
        <fullName evidence="12">G-protein coupled receptors family 1 profile domain-containing protein</fullName>
    </recommendedName>
</protein>
<dbReference type="AlphaFoldDB" id="A7RJD4"/>
<dbReference type="EMBL" id="DS469514">
    <property type="protein sequence ID" value="EDO48245.1"/>
    <property type="molecule type" value="Genomic_DNA"/>
</dbReference>
<feature type="transmembrane region" description="Helical" evidence="11">
    <location>
        <begin position="440"/>
        <end position="463"/>
    </location>
</feature>
<dbReference type="Pfam" id="PF13855">
    <property type="entry name" value="LRR_8"/>
    <property type="match status" value="1"/>
</dbReference>
<dbReference type="Gene3D" id="1.20.1070.10">
    <property type="entry name" value="Rhodopsin 7-helix transmembrane proteins"/>
    <property type="match status" value="1"/>
</dbReference>
<feature type="domain" description="G-protein coupled receptors family 1 profile" evidence="12">
    <location>
        <begin position="245"/>
        <end position="499"/>
    </location>
</feature>
<evidence type="ECO:0000256" key="1">
    <source>
        <dbReference type="ARBA" id="ARBA00004651"/>
    </source>
</evidence>
<dbReference type="PROSITE" id="PS50262">
    <property type="entry name" value="G_PROTEIN_RECEP_F1_2"/>
    <property type="match status" value="1"/>
</dbReference>
<dbReference type="InterPro" id="IPR000276">
    <property type="entry name" value="GPCR_Rhodpsn"/>
</dbReference>
<evidence type="ECO:0000256" key="11">
    <source>
        <dbReference type="SAM" id="Phobius"/>
    </source>
</evidence>
<dbReference type="SUPFAM" id="SSF81321">
    <property type="entry name" value="Family A G protein-coupled receptor-like"/>
    <property type="match status" value="1"/>
</dbReference>
<evidence type="ECO:0000256" key="9">
    <source>
        <dbReference type="ARBA" id="ARBA00023170"/>
    </source>
</evidence>
<dbReference type="Pfam" id="PF00001">
    <property type="entry name" value="7tm_1"/>
    <property type="match status" value="1"/>
</dbReference>
<dbReference type="Gene3D" id="3.80.10.10">
    <property type="entry name" value="Ribonuclease Inhibitor"/>
    <property type="match status" value="1"/>
</dbReference>
<dbReference type="SUPFAM" id="SSF52058">
    <property type="entry name" value="L domain-like"/>
    <property type="match status" value="1"/>
</dbReference>
<keyword evidence="8 11" id="KW-0472">Membrane</keyword>
<dbReference type="KEGG" id="nve:5520479"/>
<dbReference type="Proteomes" id="UP000001593">
    <property type="component" value="Unassembled WGS sequence"/>
</dbReference>
<keyword evidence="3" id="KW-0433">Leucine-rich repeat</keyword>
<proteinExistence type="predicted"/>
<dbReference type="GO" id="GO:0007189">
    <property type="term" value="P:adenylate cyclase-activating G protein-coupled receptor signaling pathway"/>
    <property type="evidence" value="ECO:0000318"/>
    <property type="project" value="GO_Central"/>
</dbReference>
<reference evidence="13 14" key="1">
    <citation type="journal article" date="2007" name="Science">
        <title>Sea anemone genome reveals ancestral eumetazoan gene repertoire and genomic organization.</title>
        <authorList>
            <person name="Putnam N.H."/>
            <person name="Srivastava M."/>
            <person name="Hellsten U."/>
            <person name="Dirks B."/>
            <person name="Chapman J."/>
            <person name="Salamov A."/>
            <person name="Terry A."/>
            <person name="Shapiro H."/>
            <person name="Lindquist E."/>
            <person name="Kapitonov V.V."/>
            <person name="Jurka J."/>
            <person name="Genikhovich G."/>
            <person name="Grigoriev I.V."/>
            <person name="Lucas S.M."/>
            <person name="Steele R.E."/>
            <person name="Finnerty J.R."/>
            <person name="Technau U."/>
            <person name="Martindale M.Q."/>
            <person name="Rokhsar D.S."/>
        </authorList>
    </citation>
    <scope>NUCLEOTIDE SEQUENCE [LARGE SCALE GENOMIC DNA]</scope>
    <source>
        <strain evidence="14">CH2 X CH6</strain>
    </source>
</reference>
<dbReference type="HOGENOM" id="CLU_026048_0_0_1"/>
<dbReference type="InterPro" id="IPR017452">
    <property type="entry name" value="GPCR_Rhodpsn_7TM"/>
</dbReference>
<feature type="transmembrane region" description="Helical" evidence="11">
    <location>
        <begin position="350"/>
        <end position="375"/>
    </location>
</feature>
<evidence type="ECO:0000256" key="2">
    <source>
        <dbReference type="ARBA" id="ARBA00022475"/>
    </source>
</evidence>
<dbReference type="GO" id="GO:0005886">
    <property type="term" value="C:plasma membrane"/>
    <property type="evidence" value="ECO:0000318"/>
    <property type="project" value="GO_Central"/>
</dbReference>
<feature type="transmembrane region" description="Helical" evidence="11">
    <location>
        <begin position="395"/>
        <end position="419"/>
    </location>
</feature>
<feature type="transmembrane region" description="Helical" evidence="11">
    <location>
        <begin position="263"/>
        <end position="284"/>
    </location>
</feature>
<evidence type="ECO:0000256" key="3">
    <source>
        <dbReference type="ARBA" id="ARBA00022614"/>
    </source>
</evidence>
<comment type="subcellular location">
    <subcellularLocation>
        <location evidence="1">Cell membrane</location>
        <topology evidence="1">Multi-pass membrane protein</topology>
    </subcellularLocation>
</comment>
<dbReference type="InterPro" id="IPR032675">
    <property type="entry name" value="LRR_dom_sf"/>
</dbReference>
<dbReference type="PRINTS" id="PR00237">
    <property type="entry name" value="GPCRRHODOPSN"/>
</dbReference>
<evidence type="ECO:0000256" key="7">
    <source>
        <dbReference type="ARBA" id="ARBA00023040"/>
    </source>
</evidence>
<dbReference type="PhylomeDB" id="A7RJD4"/>
<keyword evidence="6 11" id="KW-1133">Transmembrane helix</keyword>
<keyword evidence="14" id="KW-1185">Reference proteome</keyword>
<evidence type="ECO:0000256" key="8">
    <source>
        <dbReference type="ARBA" id="ARBA00023136"/>
    </source>
</evidence>
<keyword evidence="7" id="KW-0297">G-protein coupled receptor</keyword>
<dbReference type="GO" id="GO:0008528">
    <property type="term" value="F:G protein-coupled peptide receptor activity"/>
    <property type="evidence" value="ECO:0000318"/>
    <property type="project" value="GO_Central"/>
</dbReference>
<gene>
    <name evidence="13" type="ORF">NEMVEDRAFT_v1g238729</name>
</gene>
<dbReference type="GO" id="GO:0009755">
    <property type="term" value="P:hormone-mediated signaling pathway"/>
    <property type="evidence" value="ECO:0000318"/>
    <property type="project" value="GO_Central"/>
</dbReference>
<feature type="transmembrane region" description="Helical" evidence="11">
    <location>
        <begin position="231"/>
        <end position="251"/>
    </location>
</feature>
<dbReference type="PANTHER" id="PTHR24372">
    <property type="entry name" value="GLYCOPROTEIN HORMONE RECEPTOR"/>
    <property type="match status" value="1"/>
</dbReference>
<keyword evidence="9" id="KW-0675">Receptor</keyword>
<name>A7RJD4_NEMVE</name>
<evidence type="ECO:0000256" key="5">
    <source>
        <dbReference type="ARBA" id="ARBA00022737"/>
    </source>
</evidence>
<evidence type="ECO:0000256" key="10">
    <source>
        <dbReference type="ARBA" id="ARBA00023224"/>
    </source>
</evidence>